<evidence type="ECO:0000313" key="2">
    <source>
        <dbReference type="EMBL" id="QJA56434.1"/>
    </source>
</evidence>
<sequence length="739" mass="84240">MNEDEQVQNEGDQNSITAFPDESNAPDEGTLPSRYGSIHNLAEDDALTEQFRQWASAQITRFADQDQRQQFVKSGGVMDMADRMWRVSLNRDTTNKQTKETLSDVTSPMFHVQVRAIDAAEAAILFPDDNLPAEYVPEVNTTEYSSDQGKFIAQQQNMLEEFTFDEDRRREKVKEVGHYSNKYGVSVFSIEWIRRTREITEHVPDTSKGVRDNGTWVAFKRITHRRTIKDWPVMMRHPIENCYFDSMIQNINDQRCFGVKQRCGIEEIRGMQVDGYYLNAGKLTAAQLYHGETQRDAPIEQRQENAGETAETQETGEIELWQVWGRVPIAERTTPKTKKRKGKWDAEKNEPELYWGVYAGDIHSGKSVCLKLVKNPNWHGQIPYNAVHSHPDDKGFFNSGFAQMMESLYWQAVTNLNQAIDNVTERNWAPFVGKGQIFTRDLTFRKNKLIKLSPSAELDRLVIPDTTTITMAMHSVVEQMTNQLTGADKPIRAEALGSRTTATEAKNVFEMATQPLDAKAGYFAAQVLPWMYEIDAHLWRQYGDPDNVMQIAHSDAVYEINPTELWGPIKTKIVAVTRFQNNVIERQDMNSFLQNVMPSLMDAMGPSGKRVLGRELFRIFKIPKAEEIFPMKGDYDAEAIAYGENNAMIGMGQWDEPSPDENHAAHLNIHKPALRQLALLPDPPDKERMDLLRAHIQIHEDFIEQETRQLAPTNAQRSPAQLEGEAMGDRMGAQMGAMA</sequence>
<feature type="region of interest" description="Disordered" evidence="1">
    <location>
        <begin position="709"/>
        <end position="739"/>
    </location>
</feature>
<dbReference type="EMBL" id="MT141218">
    <property type="protein sequence ID" value="QJA56434.1"/>
    <property type="molecule type" value="Genomic_DNA"/>
</dbReference>
<organism evidence="2">
    <name type="scientific">viral metagenome</name>
    <dbReference type="NCBI Taxonomy" id="1070528"/>
    <lineage>
        <taxon>unclassified sequences</taxon>
        <taxon>metagenomes</taxon>
        <taxon>organismal metagenomes</taxon>
    </lineage>
</organism>
<dbReference type="AlphaFoldDB" id="A0A6M3IG90"/>
<evidence type="ECO:0008006" key="3">
    <source>
        <dbReference type="Google" id="ProtNLM"/>
    </source>
</evidence>
<feature type="compositionally biased region" description="Polar residues" evidence="1">
    <location>
        <begin position="8"/>
        <end position="17"/>
    </location>
</feature>
<protein>
    <recommendedName>
        <fullName evidence="3">Portal protein</fullName>
    </recommendedName>
</protein>
<evidence type="ECO:0000256" key="1">
    <source>
        <dbReference type="SAM" id="MobiDB-lite"/>
    </source>
</evidence>
<gene>
    <name evidence="2" type="ORF">MM415B01850_0011</name>
</gene>
<name>A0A6M3IG90_9ZZZZ</name>
<proteinExistence type="predicted"/>
<accession>A0A6M3IG90</accession>
<reference evidence="2" key="1">
    <citation type="submission" date="2020-03" db="EMBL/GenBank/DDBJ databases">
        <title>The deep terrestrial virosphere.</title>
        <authorList>
            <person name="Holmfeldt K."/>
            <person name="Nilsson E."/>
            <person name="Simone D."/>
            <person name="Lopez-Fernandez M."/>
            <person name="Wu X."/>
            <person name="de Brujin I."/>
            <person name="Lundin D."/>
            <person name="Andersson A."/>
            <person name="Bertilsson S."/>
            <person name="Dopson M."/>
        </authorList>
    </citation>
    <scope>NUCLEOTIDE SEQUENCE</scope>
    <source>
        <strain evidence="2">MM415B01850</strain>
    </source>
</reference>
<feature type="region of interest" description="Disordered" evidence="1">
    <location>
        <begin position="1"/>
        <end position="36"/>
    </location>
</feature>
<feature type="compositionally biased region" description="Polar residues" evidence="1">
    <location>
        <begin position="709"/>
        <end position="719"/>
    </location>
</feature>